<dbReference type="KEGG" id="ppel:H6H00_20650"/>
<dbReference type="GO" id="GO:0016705">
    <property type="term" value="F:oxidoreductase activity, acting on paired donors, with incorporation or reduction of molecular oxygen"/>
    <property type="evidence" value="ECO:0007669"/>
    <property type="project" value="InterPro"/>
</dbReference>
<dbReference type="Pfam" id="PF00296">
    <property type="entry name" value="Bac_luciferase"/>
    <property type="match status" value="1"/>
</dbReference>
<keyword evidence="1" id="KW-0560">Oxidoreductase</keyword>
<accession>A0A7G7MCW2</accession>
<dbReference type="RefSeq" id="WP_185717385.1">
    <property type="nucleotide sequence ID" value="NZ_BAAAWI010000001.1"/>
</dbReference>
<dbReference type="AlphaFoldDB" id="A0A7G7MCW2"/>
<dbReference type="InterPro" id="IPR036661">
    <property type="entry name" value="Luciferase-like_sf"/>
</dbReference>
<gene>
    <name evidence="3" type="ORF">H6H00_20650</name>
</gene>
<dbReference type="EMBL" id="CP060131">
    <property type="protein sequence ID" value="QNG50623.1"/>
    <property type="molecule type" value="Genomic_DNA"/>
</dbReference>
<organism evidence="3 4">
    <name type="scientific">Pseudonocardia petroleophila</name>
    <dbReference type="NCBI Taxonomy" id="37331"/>
    <lineage>
        <taxon>Bacteria</taxon>
        <taxon>Bacillati</taxon>
        <taxon>Actinomycetota</taxon>
        <taxon>Actinomycetes</taxon>
        <taxon>Pseudonocardiales</taxon>
        <taxon>Pseudonocardiaceae</taxon>
        <taxon>Pseudonocardia</taxon>
    </lineage>
</organism>
<keyword evidence="4" id="KW-1185">Reference proteome</keyword>
<sequence length="343" mass="37305">MSVGVLFTQGLVTGDPHAVLGEILEQAQAADRLGFSAALTTEHKYSEEYFGSPLHLAYAIAARTQRVKVGTAIAIAPLYNPVELAQDSAMLDQLSGGRAWLGLGVGYMPVDYSTVGVGWEDRAQRFDETVRILRAAHTQDRFSFADEIYSFDDVSVIPKPVRPEGVPLHLAAWTPGGLRRAGRLADGWITNALMSLPTMSAMAADYRAAAEAHGRTPHVTSIRFCWPYTSREAALEKFGDTALAMARTLFDYGAITDLPGVTSSAEITLEEFVQDRFVFGTPDECVETIGRFRDEAGVDDFLMIFRYPTGPDHAAVLEAMELFGTEVLPALEGSARERPAVPA</sequence>
<dbReference type="Gene3D" id="3.20.20.30">
    <property type="entry name" value="Luciferase-like domain"/>
    <property type="match status" value="1"/>
</dbReference>
<dbReference type="Proteomes" id="UP000515728">
    <property type="component" value="Chromosome"/>
</dbReference>
<evidence type="ECO:0000313" key="3">
    <source>
        <dbReference type="EMBL" id="QNG50623.1"/>
    </source>
</evidence>
<evidence type="ECO:0000256" key="1">
    <source>
        <dbReference type="ARBA" id="ARBA00023002"/>
    </source>
</evidence>
<dbReference type="InterPro" id="IPR050564">
    <property type="entry name" value="F420-G6PD/mer"/>
</dbReference>
<dbReference type="PANTHER" id="PTHR43244:SF1">
    <property type="entry name" value="5,10-METHYLENETETRAHYDROMETHANOPTERIN REDUCTASE"/>
    <property type="match status" value="1"/>
</dbReference>
<proteinExistence type="predicted"/>
<reference evidence="3 4" key="1">
    <citation type="submission" date="2020-08" db="EMBL/GenBank/DDBJ databases">
        <authorList>
            <person name="Mo P."/>
        </authorList>
    </citation>
    <scope>NUCLEOTIDE SEQUENCE [LARGE SCALE GENOMIC DNA]</scope>
    <source>
        <strain evidence="3 4">CGMCC 4.1532</strain>
    </source>
</reference>
<dbReference type="PANTHER" id="PTHR43244">
    <property type="match status" value="1"/>
</dbReference>
<evidence type="ECO:0000313" key="4">
    <source>
        <dbReference type="Proteomes" id="UP000515728"/>
    </source>
</evidence>
<name>A0A7G7MCW2_9PSEU</name>
<dbReference type="InterPro" id="IPR011251">
    <property type="entry name" value="Luciferase-like_dom"/>
</dbReference>
<evidence type="ECO:0000259" key="2">
    <source>
        <dbReference type="Pfam" id="PF00296"/>
    </source>
</evidence>
<dbReference type="SUPFAM" id="SSF51679">
    <property type="entry name" value="Bacterial luciferase-like"/>
    <property type="match status" value="1"/>
</dbReference>
<feature type="domain" description="Luciferase-like" evidence="2">
    <location>
        <begin position="9"/>
        <end position="299"/>
    </location>
</feature>
<protein>
    <submittedName>
        <fullName evidence="3">LLM class flavin-dependent oxidoreductase</fullName>
    </submittedName>
</protein>